<comment type="caution">
    <text evidence="2">The sequence shown here is derived from an EMBL/GenBank/DDBJ whole genome shotgun (WGS) entry which is preliminary data.</text>
</comment>
<gene>
    <name evidence="2" type="ORF">FB465_6236</name>
</gene>
<dbReference type="EMBL" id="VIVR01000001">
    <property type="protein sequence ID" value="TWE21069.1"/>
    <property type="molecule type" value="Genomic_DNA"/>
</dbReference>
<proteinExistence type="predicted"/>
<accession>A0A561EZN1</accession>
<dbReference type="Proteomes" id="UP000318416">
    <property type="component" value="Unassembled WGS sequence"/>
</dbReference>
<dbReference type="InterPro" id="IPR040701">
    <property type="entry name" value="Bact_RF_family2"/>
</dbReference>
<dbReference type="Pfam" id="PF18844">
    <property type="entry name" value="baeRF_family2"/>
    <property type="match status" value="1"/>
</dbReference>
<feature type="region of interest" description="Disordered" evidence="1">
    <location>
        <begin position="266"/>
        <end position="289"/>
    </location>
</feature>
<dbReference type="OrthoDB" id="5179393at2"/>
<sequence>MELAFLSPLLDRPGPWASVYLETSRNTEDAAKQQELRERAAGEQLAAQGVDSATWAALRAHLAAEPVSRAPAGRALFATGGEVVLDLPLETPPPAPETAWTALPHLSPLLRLRGEEYSCLVAYIDRTGADIEVRDAQSRKPIGQAEGGQAEGRQWQGRGHRSVPADRYEWHYQHKVHDTWERTAVIIADEIARCWRDSGARMLVLAGDPRERRAVHELLPQPLRQVAVEVEGAGRAAGSSPERLDRQIAQVREDRARAHLDEALEQFRAGRGRPGEHGSLGPDTGPGEAAEGIPAVVDAARRHQVATLLVQESAGDVERPLWVGPEPDQLAVRRAEAQTLGVAAPEQARADDALLRSAIAAGAEALLVPDEVAGPAGGLGAILRWSDHPA</sequence>
<evidence type="ECO:0008006" key="4">
    <source>
        <dbReference type="Google" id="ProtNLM"/>
    </source>
</evidence>
<name>A0A561EZN1_9ACTN</name>
<evidence type="ECO:0000256" key="1">
    <source>
        <dbReference type="SAM" id="MobiDB-lite"/>
    </source>
</evidence>
<dbReference type="AlphaFoldDB" id="A0A561EZN1"/>
<dbReference type="RefSeq" id="WP_145795808.1">
    <property type="nucleotide sequence ID" value="NZ_BAAABR010000047.1"/>
</dbReference>
<keyword evidence="3" id="KW-1185">Reference proteome</keyword>
<evidence type="ECO:0000313" key="2">
    <source>
        <dbReference type="EMBL" id="TWE21069.1"/>
    </source>
</evidence>
<organism evidence="2 3">
    <name type="scientific">Kitasatospora atroaurantiaca</name>
    <dbReference type="NCBI Taxonomy" id="285545"/>
    <lineage>
        <taxon>Bacteria</taxon>
        <taxon>Bacillati</taxon>
        <taxon>Actinomycetota</taxon>
        <taxon>Actinomycetes</taxon>
        <taxon>Kitasatosporales</taxon>
        <taxon>Streptomycetaceae</taxon>
        <taxon>Kitasatospora</taxon>
    </lineage>
</organism>
<evidence type="ECO:0000313" key="3">
    <source>
        <dbReference type="Proteomes" id="UP000318416"/>
    </source>
</evidence>
<protein>
    <recommendedName>
        <fullName evidence="4">Peptide subunit release factor 1 (ERF1)</fullName>
    </recommendedName>
</protein>
<feature type="region of interest" description="Disordered" evidence="1">
    <location>
        <begin position="139"/>
        <end position="159"/>
    </location>
</feature>
<reference evidence="2 3" key="1">
    <citation type="submission" date="2019-06" db="EMBL/GenBank/DDBJ databases">
        <title>Sequencing the genomes of 1000 actinobacteria strains.</title>
        <authorList>
            <person name="Klenk H.-P."/>
        </authorList>
    </citation>
    <scope>NUCLEOTIDE SEQUENCE [LARGE SCALE GENOMIC DNA]</scope>
    <source>
        <strain evidence="2 3">DSM 41649</strain>
    </source>
</reference>